<dbReference type="PROSITE" id="PS51257">
    <property type="entry name" value="PROKAR_LIPOPROTEIN"/>
    <property type="match status" value="1"/>
</dbReference>
<feature type="domain" description="Putative auto-transporter adhesin head GIN" evidence="1">
    <location>
        <begin position="55"/>
        <end position="237"/>
    </location>
</feature>
<dbReference type="Proteomes" id="UP001449657">
    <property type="component" value="Chromosome"/>
</dbReference>
<dbReference type="Pfam" id="PF10988">
    <property type="entry name" value="DUF2807"/>
    <property type="match status" value="1"/>
</dbReference>
<gene>
    <name evidence="2" type="ORF">WJU22_07420</name>
</gene>
<protein>
    <submittedName>
        <fullName evidence="2">Head GIN domain-containing protein</fullName>
    </submittedName>
</protein>
<evidence type="ECO:0000259" key="1">
    <source>
        <dbReference type="Pfam" id="PF10988"/>
    </source>
</evidence>
<dbReference type="Gene3D" id="2.160.20.120">
    <property type="match status" value="1"/>
</dbReference>
<sequence>MKMTAKKESVIALGGLGAGLLLCLLAIFGLILTGCSRENVFGSGRMITEERAVGPFNEVTIDGSMDIVIEQGPNVPLIVEAEDNVMRYVETYVSGTTLRIKMRNGLNLRKHKQIRVQVQSEDYRRVVFSGSGSITAPDTIHTTQFTAELNGSGDGQLKVDANEVRFYLNGSGNIRATGKARDYFADISGSGNIQAQEVKSVNADVRISGSGNQSISVTDNLKAKIAGSGNIRYWGNPAVNVNITGSGKVIKQ</sequence>
<organism evidence="2 3">
    <name type="scientific">Chitinophaga caseinilytica</name>
    <dbReference type="NCBI Taxonomy" id="2267521"/>
    <lineage>
        <taxon>Bacteria</taxon>
        <taxon>Pseudomonadati</taxon>
        <taxon>Bacteroidota</taxon>
        <taxon>Chitinophagia</taxon>
        <taxon>Chitinophagales</taxon>
        <taxon>Chitinophagaceae</taxon>
        <taxon>Chitinophaga</taxon>
    </lineage>
</organism>
<dbReference type="InterPro" id="IPR021255">
    <property type="entry name" value="DUF2807"/>
</dbReference>
<dbReference type="RefSeq" id="WP_341842607.1">
    <property type="nucleotide sequence ID" value="NZ_CP149792.1"/>
</dbReference>
<evidence type="ECO:0000313" key="2">
    <source>
        <dbReference type="EMBL" id="WZN48001.1"/>
    </source>
</evidence>
<evidence type="ECO:0000313" key="3">
    <source>
        <dbReference type="Proteomes" id="UP001449657"/>
    </source>
</evidence>
<dbReference type="PANTHER" id="PTHR39200">
    <property type="entry name" value="HYPOTHETICAL EXPORTED PROTEIN"/>
    <property type="match status" value="1"/>
</dbReference>
<keyword evidence="3" id="KW-1185">Reference proteome</keyword>
<dbReference type="EMBL" id="CP150096">
    <property type="protein sequence ID" value="WZN48001.1"/>
    <property type="molecule type" value="Genomic_DNA"/>
</dbReference>
<accession>A0ABZ2Z6Y1</accession>
<dbReference type="PANTHER" id="PTHR39200:SF1">
    <property type="entry name" value="AUTO-TRANSPORTER ADHESIN HEAD GIN DOMAIN-CONTAINING PROTEIN-RELATED"/>
    <property type="match status" value="1"/>
</dbReference>
<reference evidence="2 3" key="1">
    <citation type="submission" date="2024-03" db="EMBL/GenBank/DDBJ databases">
        <title>Chitinophaga caseinilytica sp. nov., a casein hydrolysing bacterium isolated from forest soil.</title>
        <authorList>
            <person name="Lee D.S."/>
            <person name="Han D.M."/>
            <person name="Baek J.H."/>
            <person name="Choi D.G."/>
            <person name="Jeon J.H."/>
            <person name="Jeon C.O."/>
        </authorList>
    </citation>
    <scope>NUCLEOTIDE SEQUENCE [LARGE SCALE GENOMIC DNA]</scope>
    <source>
        <strain evidence="2 3">KACC 19118</strain>
    </source>
</reference>
<proteinExistence type="predicted"/>
<name>A0ABZ2Z6Y1_9BACT</name>